<dbReference type="SUPFAM" id="SSF55785">
    <property type="entry name" value="PYP-like sensor domain (PAS domain)"/>
    <property type="match status" value="2"/>
</dbReference>
<dbReference type="SUPFAM" id="SSF55781">
    <property type="entry name" value="GAF domain-like"/>
    <property type="match status" value="1"/>
</dbReference>
<comment type="cofactor">
    <cofactor evidence="1">
        <name>Mg(2+)</name>
        <dbReference type="ChEBI" id="CHEBI:18420"/>
    </cofactor>
</comment>
<gene>
    <name evidence="10" type="ORF">DM484_16605</name>
</gene>
<dbReference type="InterPro" id="IPR000700">
    <property type="entry name" value="PAS-assoc_C"/>
</dbReference>
<evidence type="ECO:0000259" key="7">
    <source>
        <dbReference type="PROSITE" id="PS50113"/>
    </source>
</evidence>
<dbReference type="InterPro" id="IPR000160">
    <property type="entry name" value="GGDEF_dom"/>
</dbReference>
<feature type="domain" description="PAS" evidence="6">
    <location>
        <begin position="382"/>
        <end position="425"/>
    </location>
</feature>
<dbReference type="InterPro" id="IPR013655">
    <property type="entry name" value="PAS_fold_3"/>
</dbReference>
<dbReference type="InterPro" id="IPR001610">
    <property type="entry name" value="PAC"/>
</dbReference>
<feature type="domain" description="PAC" evidence="7">
    <location>
        <begin position="429"/>
        <end position="481"/>
    </location>
</feature>
<dbReference type="EMBL" id="QJPH01000359">
    <property type="protein sequence ID" value="PZN76455.1"/>
    <property type="molecule type" value="Genomic_DNA"/>
</dbReference>
<protein>
    <recommendedName>
        <fullName evidence="2">cyclic-guanylate-specific phosphodiesterase</fullName>
        <ecNumber evidence="2">3.1.4.52</ecNumber>
    </recommendedName>
</protein>
<dbReference type="InterPro" id="IPR003018">
    <property type="entry name" value="GAF"/>
</dbReference>
<evidence type="ECO:0000313" key="11">
    <source>
        <dbReference type="Proteomes" id="UP000249396"/>
    </source>
</evidence>
<keyword evidence="5" id="KW-0812">Transmembrane</keyword>
<dbReference type="PROSITE" id="PS50887">
    <property type="entry name" value="GGDEF"/>
    <property type="match status" value="1"/>
</dbReference>
<dbReference type="PANTHER" id="PTHR44757">
    <property type="entry name" value="DIGUANYLATE CYCLASE DGCP"/>
    <property type="match status" value="1"/>
</dbReference>
<dbReference type="Proteomes" id="UP000249396">
    <property type="component" value="Unassembled WGS sequence"/>
</dbReference>
<dbReference type="Gene3D" id="3.20.20.450">
    <property type="entry name" value="EAL domain"/>
    <property type="match status" value="1"/>
</dbReference>
<dbReference type="GO" id="GO:0071111">
    <property type="term" value="F:cyclic-guanylate-specific phosphodiesterase activity"/>
    <property type="evidence" value="ECO:0007669"/>
    <property type="project" value="UniProtKB-EC"/>
</dbReference>
<dbReference type="InterPro" id="IPR043128">
    <property type="entry name" value="Rev_trsase/Diguanyl_cyclase"/>
</dbReference>
<comment type="caution">
    <text evidence="10">The sequence shown here is derived from an EMBL/GenBank/DDBJ whole genome shotgun (WGS) entry which is preliminary data.</text>
</comment>
<dbReference type="PROSITE" id="PS50883">
    <property type="entry name" value="EAL"/>
    <property type="match status" value="1"/>
</dbReference>
<feature type="transmembrane region" description="Helical" evidence="5">
    <location>
        <begin position="29"/>
        <end position="49"/>
    </location>
</feature>
<dbReference type="PANTHER" id="PTHR44757:SF2">
    <property type="entry name" value="BIOFILM ARCHITECTURE MAINTENANCE PROTEIN MBAA"/>
    <property type="match status" value="1"/>
</dbReference>
<evidence type="ECO:0000259" key="9">
    <source>
        <dbReference type="PROSITE" id="PS50887"/>
    </source>
</evidence>
<evidence type="ECO:0000256" key="4">
    <source>
        <dbReference type="ARBA" id="ARBA00051114"/>
    </source>
</evidence>
<dbReference type="AlphaFoldDB" id="A0A2W4QWT8"/>
<dbReference type="Pfam" id="PF00563">
    <property type="entry name" value="EAL"/>
    <property type="match status" value="1"/>
</dbReference>
<feature type="domain" description="EAL" evidence="8">
    <location>
        <begin position="956"/>
        <end position="1210"/>
    </location>
</feature>
<feature type="transmembrane region" description="Helical" evidence="5">
    <location>
        <begin position="313"/>
        <end position="336"/>
    </location>
</feature>
<dbReference type="EC" id="3.1.4.52" evidence="2"/>
<dbReference type="Pfam" id="PF13185">
    <property type="entry name" value="GAF_2"/>
    <property type="match status" value="1"/>
</dbReference>
<dbReference type="SMART" id="SM00086">
    <property type="entry name" value="PAC"/>
    <property type="match status" value="2"/>
</dbReference>
<accession>A0A2W4QWT8</accession>
<dbReference type="SUPFAM" id="SSF55073">
    <property type="entry name" value="Nucleotide cyclase"/>
    <property type="match status" value="1"/>
</dbReference>
<evidence type="ECO:0000259" key="8">
    <source>
        <dbReference type="PROSITE" id="PS50883"/>
    </source>
</evidence>
<dbReference type="SMART" id="SM00091">
    <property type="entry name" value="PAS"/>
    <property type="match status" value="2"/>
</dbReference>
<dbReference type="CDD" id="cd01949">
    <property type="entry name" value="GGDEF"/>
    <property type="match status" value="1"/>
</dbReference>
<dbReference type="InterPro" id="IPR035965">
    <property type="entry name" value="PAS-like_dom_sf"/>
</dbReference>
<feature type="domain" description="PAS" evidence="6">
    <location>
        <begin position="664"/>
        <end position="706"/>
    </location>
</feature>
<dbReference type="NCBIfam" id="TIGR00229">
    <property type="entry name" value="sensory_box"/>
    <property type="match status" value="2"/>
</dbReference>
<dbReference type="SMART" id="SM00052">
    <property type="entry name" value="EAL"/>
    <property type="match status" value="1"/>
</dbReference>
<dbReference type="Gene3D" id="3.30.70.270">
    <property type="match status" value="1"/>
</dbReference>
<dbReference type="FunFam" id="3.20.20.450:FF:000001">
    <property type="entry name" value="Cyclic di-GMP phosphodiesterase yahA"/>
    <property type="match status" value="1"/>
</dbReference>
<organism evidence="10 11">
    <name type="scientific">Candidatus Methylumidiphilus alinenensis</name>
    <dbReference type="NCBI Taxonomy" id="2202197"/>
    <lineage>
        <taxon>Bacteria</taxon>
        <taxon>Pseudomonadati</taxon>
        <taxon>Pseudomonadota</taxon>
        <taxon>Gammaproteobacteria</taxon>
        <taxon>Methylococcales</taxon>
        <taxon>Candidatus Methylumidiphilus</taxon>
    </lineage>
</organism>
<keyword evidence="5" id="KW-1133">Transmembrane helix</keyword>
<evidence type="ECO:0000256" key="3">
    <source>
        <dbReference type="ARBA" id="ARBA00022636"/>
    </source>
</evidence>
<reference evidence="10 11" key="1">
    <citation type="journal article" date="2018" name="Aquat. Microb. Ecol.">
        <title>Gammaproteobacterial methanotrophs dominate.</title>
        <authorList>
            <person name="Rissanen A.J."/>
            <person name="Saarenheimo J."/>
            <person name="Tiirola M."/>
            <person name="Peura S."/>
            <person name="Aalto S.L."/>
            <person name="Karvinen A."/>
            <person name="Nykanen H."/>
        </authorList>
    </citation>
    <scope>NUCLEOTIDE SEQUENCE [LARGE SCALE GENOMIC DNA]</scope>
    <source>
        <strain evidence="10">AMbin10</strain>
    </source>
</reference>
<dbReference type="Pfam" id="PF00990">
    <property type="entry name" value="GGDEF"/>
    <property type="match status" value="1"/>
</dbReference>
<dbReference type="InterPro" id="IPR000014">
    <property type="entry name" value="PAS"/>
</dbReference>
<dbReference type="CDD" id="cd00130">
    <property type="entry name" value="PAS"/>
    <property type="match status" value="2"/>
</dbReference>
<dbReference type="Gene3D" id="3.30.450.20">
    <property type="entry name" value="PAS domain"/>
    <property type="match status" value="2"/>
</dbReference>
<keyword evidence="5" id="KW-0472">Membrane</keyword>
<dbReference type="SMART" id="SM00267">
    <property type="entry name" value="GGDEF"/>
    <property type="match status" value="1"/>
</dbReference>
<dbReference type="PROSITE" id="PS50112">
    <property type="entry name" value="PAS"/>
    <property type="match status" value="2"/>
</dbReference>
<sequence>MSRTNLHPVSAQDQQEYHGNRPIGQRHKMLIFIAMLLFVPLLGLSIITLNGPSVEHQAFANLEAIAKLKASQIVNWLHERQADGMVFTTDRGFIKQVAALSNGNEHLRDHLLSRLQAVRQAYRYDAVTLLDSQGRVLVEAGTSETLPADMQALLADALTTGQTTFGNLSLYESGHPHMDVIAPLLSTVSDLKVPVGVVVLHQNPENFLFPYIQEWPTPSLTGETLLIRREGESVVYLNELRYSKATAFRLRFPLSSPQLPSAVALRTGLPGITKGHDYRGTTVLAAFRPVPGTDWMIVAKIDREEVLASLTTLILWVSLISFVSVAILAIAGLMLWHQQQRMGNLALQVQKAEADRLLRHFFEMPFIGMAMTSPATKAWLRFNDQLCFILGYPREELAKKNWAELTHPDDLQKNLAEYEHILRGESEGYRMDKRFIRKDGSVVYAAIDVKCVRTPSGAVDCTVTTIEDITDRKQAEAKLQRLTNLYAALSQCNEAIVRCQDEDGLFQELCRIAVVFGQMKMAWIGIIDPQTHHILPVAHFGDGAEYLHDVQITVEPDSPLGHGPTGTSVQENRPFWCQDFVHDPATQPWHEQGARFGWGASAALPLHRNGMCIGAFTLYASVANSFDEAAQNLLLEMAFDINFALEKLNREAERKRIEETLHEREQRLGNIFEQAGDGIFVITDDFRFVDSNAAGLGMLGYNRDELQQLRLSDVLVEYERPRLDVEVPVMMDGIPHIGEWEHLRKDGTKFYAEVNAKKLSSHQFLAIVRDLTRRKEAEARIRWLAHFDTLTGLANRTLLNDRAGLALGRAQRDGKPVALMCLDLDHFKHINDTLGQSIGDEFLVEIGRRIQATVREEDTVSRQGGDDFILVLPDTDAEGAMRVVENLLLAVACPYQIDEHELVVTPSIGIAMFPGDGCDFNSLAKNADVAMYRAKKAGRNTHRFFKEEMQAHSARVLQLENGLRRTLERDELHLHYQPQLSIDGCRVIGAEALLRWHNPVFGTVSPAEFIPIAEHSGQIVRIGEWVLRTAIRQMKRWQDNGLAPMVIAVNLSVVQFRHPDLPSLVSAILEEEGMASDCLELELTEAVTMDDPLQAIKVMDDLYQRGIRLSIDDFGTGYSSLSYLKRFPVYKLKIDQSFVRNMAEHTEDKAIVNAIINLAQNLGLKTIAEGVETAEQLALLRENGCNEVQGYFFSKPLPASQFEAFWLLSQAKSSHAFKQ</sequence>
<dbReference type="NCBIfam" id="TIGR00254">
    <property type="entry name" value="GGDEF"/>
    <property type="match status" value="1"/>
</dbReference>
<proteinExistence type="predicted"/>
<dbReference type="Pfam" id="PF13426">
    <property type="entry name" value="PAS_9"/>
    <property type="match status" value="1"/>
</dbReference>
<evidence type="ECO:0000256" key="2">
    <source>
        <dbReference type="ARBA" id="ARBA00012282"/>
    </source>
</evidence>
<dbReference type="InterPro" id="IPR035919">
    <property type="entry name" value="EAL_sf"/>
</dbReference>
<dbReference type="SUPFAM" id="SSF141868">
    <property type="entry name" value="EAL domain-like"/>
    <property type="match status" value="1"/>
</dbReference>
<dbReference type="InterPro" id="IPR029016">
    <property type="entry name" value="GAF-like_dom_sf"/>
</dbReference>
<evidence type="ECO:0000256" key="1">
    <source>
        <dbReference type="ARBA" id="ARBA00001946"/>
    </source>
</evidence>
<evidence type="ECO:0000259" key="6">
    <source>
        <dbReference type="PROSITE" id="PS50112"/>
    </source>
</evidence>
<name>A0A2W4QWT8_9GAMM</name>
<dbReference type="CDD" id="cd18774">
    <property type="entry name" value="PDC2_HK_sensor"/>
    <property type="match status" value="1"/>
</dbReference>
<evidence type="ECO:0000256" key="5">
    <source>
        <dbReference type="SAM" id="Phobius"/>
    </source>
</evidence>
<dbReference type="FunFam" id="3.30.70.270:FF:000001">
    <property type="entry name" value="Diguanylate cyclase domain protein"/>
    <property type="match status" value="1"/>
</dbReference>
<comment type="catalytic activity">
    <reaction evidence="4">
        <text>3',3'-c-di-GMP + H2O = 5'-phosphoguanylyl(3'-&gt;5')guanosine + H(+)</text>
        <dbReference type="Rhea" id="RHEA:24902"/>
        <dbReference type="ChEBI" id="CHEBI:15377"/>
        <dbReference type="ChEBI" id="CHEBI:15378"/>
        <dbReference type="ChEBI" id="CHEBI:58754"/>
        <dbReference type="ChEBI" id="CHEBI:58805"/>
        <dbReference type="EC" id="3.1.4.52"/>
    </reaction>
    <physiologicalReaction direction="left-to-right" evidence="4">
        <dbReference type="Rhea" id="RHEA:24903"/>
    </physiologicalReaction>
</comment>
<dbReference type="PROSITE" id="PS50113">
    <property type="entry name" value="PAC"/>
    <property type="match status" value="1"/>
</dbReference>
<keyword evidence="3" id="KW-0973">c-di-GMP</keyword>
<dbReference type="CDD" id="cd01948">
    <property type="entry name" value="EAL"/>
    <property type="match status" value="1"/>
</dbReference>
<dbReference type="InterPro" id="IPR052155">
    <property type="entry name" value="Biofilm_reg_signaling"/>
</dbReference>
<dbReference type="Gene3D" id="3.30.450.40">
    <property type="match status" value="1"/>
</dbReference>
<dbReference type="InterPro" id="IPR029787">
    <property type="entry name" value="Nucleotide_cyclase"/>
</dbReference>
<evidence type="ECO:0000313" key="10">
    <source>
        <dbReference type="EMBL" id="PZN76455.1"/>
    </source>
</evidence>
<feature type="domain" description="GGDEF" evidence="9">
    <location>
        <begin position="815"/>
        <end position="947"/>
    </location>
</feature>
<dbReference type="Pfam" id="PF08447">
    <property type="entry name" value="PAS_3"/>
    <property type="match status" value="1"/>
</dbReference>
<dbReference type="InterPro" id="IPR001633">
    <property type="entry name" value="EAL_dom"/>
</dbReference>
<dbReference type="GO" id="GO:0071732">
    <property type="term" value="P:cellular response to nitric oxide"/>
    <property type="evidence" value="ECO:0007669"/>
    <property type="project" value="UniProtKB-ARBA"/>
</dbReference>